<keyword evidence="2 6" id="KW-0288">FMN</keyword>
<feature type="binding site" evidence="6">
    <location>
        <position position="149"/>
    </location>
    <ligand>
        <name>FMN</name>
        <dbReference type="ChEBI" id="CHEBI:58210"/>
    </ligand>
</feature>
<name>A0AA42WBC1_9BURK</name>
<feature type="binding site" evidence="6">
    <location>
        <position position="56"/>
    </location>
    <ligand>
        <name>FMN</name>
        <dbReference type="ChEBI" id="CHEBI:58210"/>
    </ligand>
</feature>
<evidence type="ECO:0000313" key="8">
    <source>
        <dbReference type="EMBL" id="MDH2052005.1"/>
    </source>
</evidence>
<dbReference type="PANTHER" id="PTHR30011:SF16">
    <property type="entry name" value="C2H2 FINGER DOMAIN TRANSCRIPTION FACTOR (EUROFUNG)-RELATED"/>
    <property type="match status" value="1"/>
</dbReference>
<dbReference type="PIRSF" id="PIRSF000337">
    <property type="entry name" value="NTA_MOA"/>
    <property type="match status" value="1"/>
</dbReference>
<dbReference type="InterPro" id="IPR051260">
    <property type="entry name" value="Diverse_substr_monoxygenases"/>
</dbReference>
<dbReference type="Gene3D" id="3.20.20.30">
    <property type="entry name" value="Luciferase-like domain"/>
    <property type="match status" value="1"/>
</dbReference>
<protein>
    <submittedName>
        <fullName evidence="8">LLM class flavin-dependent oxidoreductase</fullName>
    </submittedName>
</protein>
<evidence type="ECO:0000256" key="2">
    <source>
        <dbReference type="ARBA" id="ARBA00022643"/>
    </source>
</evidence>
<reference evidence="8" key="1">
    <citation type="submission" date="2022-09" db="EMBL/GenBank/DDBJ databases">
        <title>Intensive care unit water sources are persistently colonized with multi-drug resistant bacteria and are the site of extensive horizontal gene transfer of antibiotic resistance genes.</title>
        <authorList>
            <person name="Diorio-Toth L."/>
        </authorList>
    </citation>
    <scope>NUCLEOTIDE SEQUENCE</scope>
    <source>
        <strain evidence="8">GD03676</strain>
    </source>
</reference>
<comment type="similarity">
    <text evidence="5">Belongs to the NtaA/SnaA/DszA monooxygenase family.</text>
</comment>
<feature type="binding site" evidence="6">
    <location>
        <position position="223"/>
    </location>
    <ligand>
        <name>FMN</name>
        <dbReference type="ChEBI" id="CHEBI:58210"/>
    </ligand>
</feature>
<dbReference type="Proteomes" id="UP001161276">
    <property type="component" value="Unassembled WGS sequence"/>
</dbReference>
<evidence type="ECO:0000256" key="4">
    <source>
        <dbReference type="ARBA" id="ARBA00023033"/>
    </source>
</evidence>
<dbReference type="Pfam" id="PF00296">
    <property type="entry name" value="Bac_luciferase"/>
    <property type="match status" value="1"/>
</dbReference>
<dbReference type="PANTHER" id="PTHR30011">
    <property type="entry name" value="ALKANESULFONATE MONOOXYGENASE-RELATED"/>
    <property type="match status" value="1"/>
</dbReference>
<dbReference type="EMBL" id="JAOCKG010000006">
    <property type="protein sequence ID" value="MDH2052005.1"/>
    <property type="molecule type" value="Genomic_DNA"/>
</dbReference>
<feature type="binding site" evidence="6">
    <location>
        <position position="153"/>
    </location>
    <ligand>
        <name>FMN</name>
        <dbReference type="ChEBI" id="CHEBI:58210"/>
    </ligand>
</feature>
<feature type="domain" description="Luciferase-like" evidence="7">
    <location>
        <begin position="21"/>
        <end position="388"/>
    </location>
</feature>
<dbReference type="AlphaFoldDB" id="A0AA42WBC1"/>
<dbReference type="InterPro" id="IPR011251">
    <property type="entry name" value="Luciferase-like_dom"/>
</dbReference>
<dbReference type="GO" id="GO:0004497">
    <property type="term" value="F:monooxygenase activity"/>
    <property type="evidence" value="ECO:0007669"/>
    <property type="project" value="UniProtKB-KW"/>
</dbReference>
<comment type="caution">
    <text evidence="8">The sequence shown here is derived from an EMBL/GenBank/DDBJ whole genome shotgun (WGS) entry which is preliminary data.</text>
</comment>
<dbReference type="SUPFAM" id="SSF51679">
    <property type="entry name" value="Bacterial luciferase-like"/>
    <property type="match status" value="1"/>
</dbReference>
<dbReference type="CDD" id="cd01095">
    <property type="entry name" value="Nitrilotriacetate_monoxgenase"/>
    <property type="match status" value="1"/>
</dbReference>
<dbReference type="RefSeq" id="WP_280027545.1">
    <property type="nucleotide sequence ID" value="NZ_JAOCKG010000006.1"/>
</dbReference>
<keyword evidence="1 6" id="KW-0285">Flavoprotein</keyword>
<dbReference type="GO" id="GO:0016705">
    <property type="term" value="F:oxidoreductase activity, acting on paired donors, with incorporation or reduction of molecular oxygen"/>
    <property type="evidence" value="ECO:0007669"/>
    <property type="project" value="InterPro"/>
</dbReference>
<evidence type="ECO:0000256" key="3">
    <source>
        <dbReference type="ARBA" id="ARBA00023002"/>
    </source>
</evidence>
<evidence type="ECO:0000259" key="7">
    <source>
        <dbReference type="Pfam" id="PF00296"/>
    </source>
</evidence>
<evidence type="ECO:0000313" key="9">
    <source>
        <dbReference type="Proteomes" id="UP001161276"/>
    </source>
</evidence>
<organism evidence="8 9">
    <name type="scientific">Achromobacter marplatensis</name>
    <dbReference type="NCBI Taxonomy" id="470868"/>
    <lineage>
        <taxon>Bacteria</taxon>
        <taxon>Pseudomonadati</taxon>
        <taxon>Pseudomonadota</taxon>
        <taxon>Betaproteobacteria</taxon>
        <taxon>Burkholderiales</taxon>
        <taxon>Alcaligenaceae</taxon>
        <taxon>Achromobacter</taxon>
    </lineage>
</organism>
<sequence>MSRQLKLGALINATGFHIAAWLHPNAPLADATDIDYYARLARSAERGLFDFLFLADSSAIMYGQDREAMSRIALVSHLEPVTLLSALAALTRNVGLVASATTTYNEPFHLARKFASLDHLSKGRAGWNIITSANQAEAGNFSRDEHVAHAQRYARAHEAVEIVEGLWDSWDDDAFLYDRDSGVYFDPTRLHTLGHEGELFRVSGPLNVPRPPQGYPVRLQAGSSDTGQRLGARHADVIFTAQRSLGAAQAFYRGIKDAVAGQGRDPDHVKVLPGIVPFVAATQEAAQAKFDLLQDRIHPSVGLALLRELLGGLDLSGYPLDGPVPDLGSSNAGQSRQALLLQTAREGNLTIRQLYLKAAGARGHHTLIGTPQTIVDEMEQWFRNEGADGFNIIPPYLPDALDDFVELVVPELQRRGLYRTAYEGTTFRENLGLPHPRSRHAAGCA</sequence>
<dbReference type="NCBIfam" id="TIGR03860">
    <property type="entry name" value="FMN_nitrolo"/>
    <property type="match status" value="1"/>
</dbReference>
<evidence type="ECO:0000256" key="5">
    <source>
        <dbReference type="ARBA" id="ARBA00033748"/>
    </source>
</evidence>
<evidence type="ECO:0000256" key="6">
    <source>
        <dbReference type="PIRSR" id="PIRSR000337-1"/>
    </source>
</evidence>
<keyword evidence="3" id="KW-0560">Oxidoreductase</keyword>
<feature type="binding site" evidence="6">
    <location>
        <position position="224"/>
    </location>
    <ligand>
        <name>FMN</name>
        <dbReference type="ChEBI" id="CHEBI:58210"/>
    </ligand>
</feature>
<gene>
    <name evidence="8" type="ORF">N5K24_16480</name>
</gene>
<dbReference type="InterPro" id="IPR016215">
    <property type="entry name" value="NTA_MOA"/>
</dbReference>
<accession>A0AA42WBC1</accession>
<proteinExistence type="inferred from homology"/>
<evidence type="ECO:0000256" key="1">
    <source>
        <dbReference type="ARBA" id="ARBA00022630"/>
    </source>
</evidence>
<dbReference type="InterPro" id="IPR036661">
    <property type="entry name" value="Luciferase-like_sf"/>
</dbReference>
<keyword evidence="4" id="KW-0503">Monooxygenase</keyword>